<feature type="signal peptide" evidence="1">
    <location>
        <begin position="1"/>
        <end position="26"/>
    </location>
</feature>
<sequence>MRPRTAAPAALAGLAVTFLVALPAHAAPPNANTPYPVFSGSANPMPDERTGYHVRNQLQAVFDADVAAGAGTSTDNDFWIDRMLARTGNQPGGSNGDANQYLFSRGRAVFMKTHQPATLGFGGEVAYVESIAGGQGAYTITVSLNGADVTLAEDAAQRKQTPSYWRGVFNNTANGLRIVETKFITDANVVVTNLELSSTNGAAKSVTLTANSSFAKTAEASGELTGAVRAFNRLTNLFPRFSGDGFTPVDGTLKQTVSVPASGSARTKVQLGFVTKENPASLTEYQQYRSASPANAYTEHVTTYNRWWADNVPYLDTPENNIDKTLFYRWWLMRYNFLDADIPGNDYQFPTSMEGVLGYNNAIVLTVGMFVDDLKYFRDPVYSYGPWVSAGEVSKSSKYVDNPGDPANWSNSYTEYISEAAWRSYQLHGGPKAIAENLAEYAEYDVKGLQDAYDFDGNGLIEYNWGAMTGNDADAVSFDWRSGYLDRTENAYLYSNAKAAAAAYRAAGNTSKADEMEAFAAQIKAAVLQYLWEPARATPDEMGLNGNLLKHRHVSSNTLVPWKEINNYYPFAVGLMPKPGDADYTQPYVEALRLFADAAQYPIFPFTTANQADKAAAAAQGDPGSNNFSIINSTVTFRMLSQVLRNYQTPYIDAEWYKKLLYWNAWAHYQNNGDNRYPDQNEFWADGSATGQSIGYRSWIHHTILGATNFTVIEDAMGLRPRSDAKVELDPINIGWDHFTANNIRYRDRDLTVVWDAPGGTNYYGLPEGYSVYLDGQLAFTTDKLGKVVYDPATGTVEAAAGITVLTKTTQSVKAPQDVTFPANARIVDVMAKAGADIAPASTGTANIAQGRPATATFSASGRGPSGALNGTTINEPFWGTAGSPNAQDSIEIDLQGDKQIDDVRVYFYNTSSTATVQGYAPPAQFTVQYDDGSGWKAVANQSRFPAYPRGNLNQVRFPQVTAKKLRITVQHAPGAKTGIKEVQAFGTGVAAPAATNAEPLADAWVDSSYSQAGSARLIGLAQDDGNPGNPLTSAWTVVDAPDGGSVAFDPADAPTTVARFTKSGRYTLRLTVGTSTKDVVVNATALTEGEINVASTATASASFTAGWNNVNAVNDGKPSLFTGGAQTDLWGTWTGNEPATRWLQYDFPQAVRVDKASIDFWSDSTTGGSGVAVPKSWKLQYWNGTAFVDVTGATGFDPAVRGRTNQVSFDPVTTTRLRATFNALPNAAGTAYSAVGVSEWRVFAAAASAIQGVDARTQVGVVPTLPSTVDVTYADGTRLPVAVAWGAIDPAKVAAVGDFTVSGFVAGTTLTATAHVWVRGGDPVQINTIDPVSVTTKVGVAPVLPAGVTVGYNDGSRQSGIAVTWAAIDPAKYAAANTFDVTGQVAGTDKTATATVVVGAGGPQDTAPPVVVVATDPALPNGWTSSNVTVTVTATDNRDASPAIELAVGAGAWQAYTGPVTVSAEGATAIKARARDAAGNVSPVSELTVGIDRTAPTAAATFDSASRSVTITGTDALSGIAALQYRLTVGGVVTQDWTAAAGPVPIGSAATTVDYRSVDKAGNTSAAGSVQVPAGQAPVNVARTATASASYTPGWLTADNIADGVQPTGPVGPNTDVWNTWPQVGEQWIQLDWAAPVTVDRTRIWFTQDIDESGTGVAAPASWKLQYWDGSAWKDATGASAYGTSATQWNTVTFTKVTTTKLRALLTSSGTEEGKGAPGVQEWEVYDVPGQPAPQFDVEVQARTQCIGTNAYVSVNARNADDVPLTIELVTPYGSRTVAGVAPGKTAYQAFNTRGATVAAGTVTVKVTGPSGTAEITAPYAALSCG</sequence>
<reference evidence="3" key="2">
    <citation type="submission" date="2020-09" db="EMBL/GenBank/DDBJ databases">
        <authorList>
            <person name="Sun Q."/>
            <person name="Ohkuma M."/>
        </authorList>
    </citation>
    <scope>NUCLEOTIDE SEQUENCE</scope>
    <source>
        <strain evidence="3">JCM 19831</strain>
    </source>
</reference>
<dbReference type="RefSeq" id="WP_190253894.1">
    <property type="nucleotide sequence ID" value="NZ_BMPI01000037.1"/>
</dbReference>
<dbReference type="Gene3D" id="1.50.10.10">
    <property type="match status" value="1"/>
</dbReference>
<evidence type="ECO:0000313" key="4">
    <source>
        <dbReference type="Proteomes" id="UP000642070"/>
    </source>
</evidence>
<dbReference type="InterPro" id="IPR008979">
    <property type="entry name" value="Galactose-bd-like_sf"/>
</dbReference>
<evidence type="ECO:0000313" key="3">
    <source>
        <dbReference type="EMBL" id="GGM55041.1"/>
    </source>
</evidence>
<proteinExistence type="predicted"/>
<dbReference type="Pfam" id="PF22633">
    <property type="entry name" value="F5_F8_type_C_2"/>
    <property type="match status" value="1"/>
</dbReference>
<evidence type="ECO:0000259" key="2">
    <source>
        <dbReference type="PROSITE" id="PS50022"/>
    </source>
</evidence>
<protein>
    <recommendedName>
        <fullName evidence="2">F5/8 type C domain-containing protein</fullName>
    </recommendedName>
</protein>
<dbReference type="GO" id="GO:0005975">
    <property type="term" value="P:carbohydrate metabolic process"/>
    <property type="evidence" value="ECO:0007669"/>
    <property type="project" value="InterPro"/>
</dbReference>
<organism evidence="3 4">
    <name type="scientific">Dactylosporangium sucinum</name>
    <dbReference type="NCBI Taxonomy" id="1424081"/>
    <lineage>
        <taxon>Bacteria</taxon>
        <taxon>Bacillati</taxon>
        <taxon>Actinomycetota</taxon>
        <taxon>Actinomycetes</taxon>
        <taxon>Micromonosporales</taxon>
        <taxon>Micromonosporaceae</taxon>
        <taxon>Dactylosporangium</taxon>
    </lineage>
</organism>
<feature type="domain" description="F5/8 type C" evidence="2">
    <location>
        <begin position="841"/>
        <end position="988"/>
    </location>
</feature>
<dbReference type="InterPro" id="IPR012341">
    <property type="entry name" value="6hp_glycosidase-like_sf"/>
</dbReference>
<dbReference type="EMBL" id="BMPI01000037">
    <property type="protein sequence ID" value="GGM55041.1"/>
    <property type="molecule type" value="Genomic_DNA"/>
</dbReference>
<keyword evidence="1" id="KW-0732">Signal</keyword>
<dbReference type="Proteomes" id="UP000642070">
    <property type="component" value="Unassembled WGS sequence"/>
</dbReference>
<keyword evidence="4" id="KW-1185">Reference proteome</keyword>
<evidence type="ECO:0000256" key="1">
    <source>
        <dbReference type="SAM" id="SignalP"/>
    </source>
</evidence>
<dbReference type="NCBIfam" id="NF047446">
    <property type="entry name" value="barrel_OmpL47"/>
    <property type="match status" value="2"/>
</dbReference>
<dbReference type="Pfam" id="PF07532">
    <property type="entry name" value="Big_4"/>
    <property type="match status" value="2"/>
</dbReference>
<dbReference type="InterPro" id="IPR054491">
    <property type="entry name" value="MGH1-like_GH"/>
</dbReference>
<dbReference type="SUPFAM" id="SSF49785">
    <property type="entry name" value="Galactose-binding domain-like"/>
    <property type="match status" value="2"/>
</dbReference>
<reference evidence="3" key="1">
    <citation type="journal article" date="2014" name="Int. J. Syst. Evol. Microbiol.">
        <title>Complete genome sequence of Corynebacterium casei LMG S-19264T (=DSM 44701T), isolated from a smear-ripened cheese.</title>
        <authorList>
            <consortium name="US DOE Joint Genome Institute (JGI-PGF)"/>
            <person name="Walter F."/>
            <person name="Albersmeier A."/>
            <person name="Kalinowski J."/>
            <person name="Ruckert C."/>
        </authorList>
    </citation>
    <scope>NUCLEOTIDE SEQUENCE</scope>
    <source>
        <strain evidence="3">JCM 19831</strain>
    </source>
</reference>
<dbReference type="InterPro" id="IPR011081">
    <property type="entry name" value="Big_4"/>
</dbReference>
<dbReference type="SUPFAM" id="SSF48208">
    <property type="entry name" value="Six-hairpin glycosidases"/>
    <property type="match status" value="1"/>
</dbReference>
<dbReference type="Pfam" id="PF22422">
    <property type="entry name" value="MGH1-like_GH"/>
    <property type="match status" value="1"/>
</dbReference>
<dbReference type="InterPro" id="IPR008928">
    <property type="entry name" value="6-hairpin_glycosidase_sf"/>
</dbReference>
<gene>
    <name evidence="3" type="ORF">GCM10007977_065920</name>
</gene>
<comment type="caution">
    <text evidence="3">The sequence shown here is derived from an EMBL/GenBank/DDBJ whole genome shotgun (WGS) entry which is preliminary data.</text>
</comment>
<dbReference type="InterPro" id="IPR000421">
    <property type="entry name" value="FA58C"/>
</dbReference>
<dbReference type="InterPro" id="IPR058094">
    <property type="entry name" value="Ig-like_OmpL47-like"/>
</dbReference>
<feature type="chain" id="PRO_5036744878" description="F5/8 type C domain-containing protein" evidence="1">
    <location>
        <begin position="27"/>
        <end position="1827"/>
    </location>
</feature>
<accession>A0A917X261</accession>
<name>A0A917X261_9ACTN</name>
<dbReference type="PROSITE" id="PS50022">
    <property type="entry name" value="FA58C_3"/>
    <property type="match status" value="1"/>
</dbReference>
<dbReference type="Gene3D" id="2.60.120.260">
    <property type="entry name" value="Galactose-binding domain-like"/>
    <property type="match status" value="3"/>
</dbReference>